<dbReference type="InterPro" id="IPR029008">
    <property type="entry name" value="EMC6-like"/>
</dbReference>
<dbReference type="EMBL" id="JN987379">
    <property type="protein sequence ID" value="AET50602.1"/>
    <property type="molecule type" value="mRNA"/>
</dbReference>
<evidence type="ECO:0000256" key="1">
    <source>
        <dbReference type="ARBA" id="ARBA00004477"/>
    </source>
</evidence>
<evidence type="ECO:0000256" key="7">
    <source>
        <dbReference type="SAM" id="MobiDB-lite"/>
    </source>
</evidence>
<dbReference type="InterPro" id="IPR010742">
    <property type="entry name" value="RCAF1"/>
</dbReference>
<feature type="region of interest" description="Disordered" evidence="7">
    <location>
        <begin position="85"/>
        <end position="106"/>
    </location>
</feature>
<sequence length="211" mass="22787">MHQQQQRRSEGFAHSSSKRSAEGSSSSSSSSGSSSSNSSSSSGRFLCERGAVLFSRNREAEAEVPTRRTAAAAAGAAATAAAAAAAKMKKGSAPTPPEKRQQRQQPPLLIRALNVQQHKWDKMDCKNVLFWLKQLTGLTVGFSLGFNQLSGIHFIFLFLLCQFSISFAWVKKASPKPLLLDLPAVATEALAPALGIFVLAWTVSFSVWYPR</sequence>
<dbReference type="Pfam" id="PF07019">
    <property type="entry name" value="EMC6"/>
    <property type="match status" value="1"/>
</dbReference>
<dbReference type="GO" id="GO:0005789">
    <property type="term" value="C:endoplasmic reticulum membrane"/>
    <property type="evidence" value="ECO:0007669"/>
    <property type="project" value="UniProtKB-SubCell"/>
</dbReference>
<feature type="transmembrane region" description="Helical" evidence="8">
    <location>
        <begin position="152"/>
        <end position="170"/>
    </location>
</feature>
<feature type="transmembrane region" description="Helical" evidence="8">
    <location>
        <begin position="190"/>
        <end position="209"/>
    </location>
</feature>
<dbReference type="AlphaFoldDB" id="H9B9E2"/>
<evidence type="ECO:0000256" key="6">
    <source>
        <dbReference type="ARBA" id="ARBA00023136"/>
    </source>
</evidence>
<evidence type="ECO:0000313" key="9">
    <source>
        <dbReference type="EMBL" id="AET50602.1"/>
    </source>
</evidence>
<organism evidence="9">
    <name type="scientific">Eimeria tenella</name>
    <name type="common">Coccidian parasite</name>
    <dbReference type="NCBI Taxonomy" id="5802"/>
    <lineage>
        <taxon>Eukaryota</taxon>
        <taxon>Sar</taxon>
        <taxon>Alveolata</taxon>
        <taxon>Apicomplexa</taxon>
        <taxon>Conoidasida</taxon>
        <taxon>Coccidia</taxon>
        <taxon>Eucoccidiorida</taxon>
        <taxon>Eimeriorina</taxon>
        <taxon>Eimeriidae</taxon>
        <taxon>Eimeria</taxon>
    </lineage>
</organism>
<name>H9B9E2_EIMTE</name>
<protein>
    <recommendedName>
        <fullName evidence="10">ER membrane protein complex subunit 6</fullName>
    </recommendedName>
</protein>
<accession>H9B9E2</accession>
<feature type="region of interest" description="Disordered" evidence="7">
    <location>
        <begin position="1"/>
        <end position="44"/>
    </location>
</feature>
<feature type="compositionally biased region" description="Low complexity" evidence="7">
    <location>
        <begin position="22"/>
        <end position="43"/>
    </location>
</feature>
<keyword evidence="6 8" id="KW-0472">Membrane</keyword>
<dbReference type="PANTHER" id="PTHR12906">
    <property type="entry name" value="PROTEIN C20ORF24 RAB5-INTERACTING PROTEIN"/>
    <property type="match status" value="1"/>
</dbReference>
<comment type="subcellular location">
    <subcellularLocation>
        <location evidence="1">Endoplasmic reticulum membrane</location>
        <topology evidence="1">Multi-pass membrane protein</topology>
    </subcellularLocation>
</comment>
<evidence type="ECO:0008006" key="10">
    <source>
        <dbReference type="Google" id="ProtNLM"/>
    </source>
</evidence>
<dbReference type="GO" id="GO:0097250">
    <property type="term" value="P:mitochondrial respirasome assembly"/>
    <property type="evidence" value="ECO:0007669"/>
    <property type="project" value="InterPro"/>
</dbReference>
<evidence type="ECO:0000256" key="4">
    <source>
        <dbReference type="ARBA" id="ARBA00022824"/>
    </source>
</evidence>
<evidence type="ECO:0000256" key="5">
    <source>
        <dbReference type="ARBA" id="ARBA00022989"/>
    </source>
</evidence>
<keyword evidence="5 8" id="KW-1133">Transmembrane helix</keyword>
<dbReference type="VEuPathDB" id="ToxoDB:ETH2_1138700"/>
<dbReference type="GO" id="GO:0005739">
    <property type="term" value="C:mitochondrion"/>
    <property type="evidence" value="ECO:0007669"/>
    <property type="project" value="GOC"/>
</dbReference>
<evidence type="ECO:0000256" key="2">
    <source>
        <dbReference type="ARBA" id="ARBA00009436"/>
    </source>
</evidence>
<dbReference type="PANTHER" id="PTHR12906:SF0">
    <property type="entry name" value="GEL COMPLEX SUBUNIT OPTI"/>
    <property type="match status" value="1"/>
</dbReference>
<evidence type="ECO:0000256" key="8">
    <source>
        <dbReference type="SAM" id="Phobius"/>
    </source>
</evidence>
<reference evidence="9" key="1">
    <citation type="journal article" date="2012" name="BMC Genomics">
        <title>Characterisation of full-length cDNA sequences provides insights into the Eimeria tenella transcriptome.</title>
        <authorList>
            <person name="Amiruddin N."/>
            <person name="Lee X.W."/>
            <person name="Blake D.P."/>
            <person name="Suzuki Y."/>
            <person name="Tay Y.L."/>
            <person name="Lim L.S."/>
            <person name="Tomley F.M."/>
            <person name="Watanabe J."/>
            <person name="Sugimoto C."/>
            <person name="Wan K.L."/>
        </authorList>
    </citation>
    <scope>NUCLEOTIDE SEQUENCE</scope>
    <source>
        <strain evidence="9">Houghton</strain>
    </source>
</reference>
<comment type="similarity">
    <text evidence="2">Belongs to the EMC6 family.</text>
</comment>
<proteinExistence type="evidence at transcript level"/>
<keyword evidence="3 8" id="KW-0812">Transmembrane</keyword>
<keyword evidence="4" id="KW-0256">Endoplasmic reticulum</keyword>
<evidence type="ECO:0000256" key="3">
    <source>
        <dbReference type="ARBA" id="ARBA00022692"/>
    </source>
</evidence>